<comment type="caution">
    <text evidence="1">The sequence shown here is derived from an EMBL/GenBank/DDBJ whole genome shotgun (WGS) entry which is preliminary data.</text>
</comment>
<dbReference type="Proteomes" id="UP000324222">
    <property type="component" value="Unassembled WGS sequence"/>
</dbReference>
<dbReference type="AlphaFoldDB" id="A0A5B7F8S3"/>
<name>A0A5B7F8S3_PORTR</name>
<proteinExistence type="predicted"/>
<protein>
    <submittedName>
        <fullName evidence="1">Uncharacterized protein</fullName>
    </submittedName>
</protein>
<evidence type="ECO:0000313" key="2">
    <source>
        <dbReference type="Proteomes" id="UP000324222"/>
    </source>
</evidence>
<reference evidence="1 2" key="1">
    <citation type="submission" date="2019-05" db="EMBL/GenBank/DDBJ databases">
        <title>Another draft genome of Portunus trituberculatus and its Hox gene families provides insights of decapod evolution.</title>
        <authorList>
            <person name="Jeong J.-H."/>
            <person name="Song I."/>
            <person name="Kim S."/>
            <person name="Choi T."/>
            <person name="Kim D."/>
            <person name="Ryu S."/>
            <person name="Kim W."/>
        </authorList>
    </citation>
    <scope>NUCLEOTIDE SEQUENCE [LARGE SCALE GENOMIC DNA]</scope>
    <source>
        <tissue evidence="1">Muscle</tissue>
    </source>
</reference>
<dbReference type="EMBL" id="VSRR010004875">
    <property type="protein sequence ID" value="MPC40964.1"/>
    <property type="molecule type" value="Genomic_DNA"/>
</dbReference>
<accession>A0A5B7F8S3</accession>
<sequence>MITVRTEVRERRQTEAGVVLVPGGGGAARGTVNLNTTCTTSVTPCYSPSLTLLFHPSHTHIPSRCCVHDGMTSILPGLCGAVSWYYRETGKSSMNEPAAAGQMWQQGTLSSLYTHPLTSVGIPYRVGAATTLSKPATRCFLCTNQSQLHRPGTSNHRHRVNPYFTLKS</sequence>
<gene>
    <name evidence="1" type="ORF">E2C01_034541</name>
</gene>
<keyword evidence="2" id="KW-1185">Reference proteome</keyword>
<evidence type="ECO:0000313" key="1">
    <source>
        <dbReference type="EMBL" id="MPC40964.1"/>
    </source>
</evidence>
<organism evidence="1 2">
    <name type="scientific">Portunus trituberculatus</name>
    <name type="common">Swimming crab</name>
    <name type="synonym">Neptunus trituberculatus</name>
    <dbReference type="NCBI Taxonomy" id="210409"/>
    <lineage>
        <taxon>Eukaryota</taxon>
        <taxon>Metazoa</taxon>
        <taxon>Ecdysozoa</taxon>
        <taxon>Arthropoda</taxon>
        <taxon>Crustacea</taxon>
        <taxon>Multicrustacea</taxon>
        <taxon>Malacostraca</taxon>
        <taxon>Eumalacostraca</taxon>
        <taxon>Eucarida</taxon>
        <taxon>Decapoda</taxon>
        <taxon>Pleocyemata</taxon>
        <taxon>Brachyura</taxon>
        <taxon>Eubrachyura</taxon>
        <taxon>Portunoidea</taxon>
        <taxon>Portunidae</taxon>
        <taxon>Portuninae</taxon>
        <taxon>Portunus</taxon>
    </lineage>
</organism>